<organism evidence="3 4">
    <name type="scientific">Smittium simulii</name>
    <dbReference type="NCBI Taxonomy" id="133385"/>
    <lineage>
        <taxon>Eukaryota</taxon>
        <taxon>Fungi</taxon>
        <taxon>Fungi incertae sedis</taxon>
        <taxon>Zoopagomycota</taxon>
        <taxon>Kickxellomycotina</taxon>
        <taxon>Harpellomycetes</taxon>
        <taxon>Harpellales</taxon>
        <taxon>Legeriomycetaceae</taxon>
        <taxon>Smittium</taxon>
    </lineage>
</organism>
<feature type="region of interest" description="Disordered" evidence="1">
    <location>
        <begin position="87"/>
        <end position="109"/>
    </location>
</feature>
<keyword evidence="4" id="KW-1185">Reference proteome</keyword>
<dbReference type="GO" id="GO:0006325">
    <property type="term" value="P:chromatin organization"/>
    <property type="evidence" value="ECO:0007669"/>
    <property type="project" value="TreeGrafter"/>
</dbReference>
<dbReference type="STRING" id="133385.A0A2T9YRG7"/>
<feature type="domain" description="FAM50A/XAP5 C-terminal" evidence="2">
    <location>
        <begin position="174"/>
        <end position="308"/>
    </location>
</feature>
<dbReference type="InterPro" id="IPR048337">
    <property type="entry name" value="FAM50A/XAP5_C"/>
</dbReference>
<protein>
    <recommendedName>
        <fullName evidence="2">FAM50A/XAP5 C-terminal domain-containing protein</fullName>
    </recommendedName>
</protein>
<sequence>MAEYKGAGSEKRRQDFLSKQRDKQKQEFEKQKLKISKDSQVKIGAQLFVSQNSTLESKLKEQTIGLVKLEDFQRIHKELEEEKLRQAAKTLASKSSTDGSKKSKRKSAIQSKTLSFDSEEVVEGIDSKKIKLGKDPNINTSFLPDKERDELEKLQREQLRQEWLATQNKIKSESVDITYSYWDGSGHRKSTSCLKGDTIATFLGKCKLQNREIRGTHVENLLFIKEDLIIPHHYTFYDFIINKVRGKSGPLFSFEAFEDVRAVNDARVEKVDSHVGKVCERQWYERNKHIFPANRWEIYDQEKDYGKYLVKDLKL</sequence>
<gene>
    <name evidence="3" type="ORF">BB561_002180</name>
</gene>
<evidence type="ECO:0000313" key="4">
    <source>
        <dbReference type="Proteomes" id="UP000245383"/>
    </source>
</evidence>
<dbReference type="PANTHER" id="PTHR12722:SF0">
    <property type="entry name" value="PROTEIN FAM50A"/>
    <property type="match status" value="1"/>
</dbReference>
<feature type="region of interest" description="Disordered" evidence="1">
    <location>
        <begin position="1"/>
        <end position="36"/>
    </location>
</feature>
<evidence type="ECO:0000259" key="2">
    <source>
        <dbReference type="Pfam" id="PF04921"/>
    </source>
</evidence>
<dbReference type="GO" id="GO:0005634">
    <property type="term" value="C:nucleus"/>
    <property type="evidence" value="ECO:0007669"/>
    <property type="project" value="InterPro"/>
</dbReference>
<accession>A0A2T9YRG7</accession>
<dbReference type="Proteomes" id="UP000245383">
    <property type="component" value="Unassembled WGS sequence"/>
</dbReference>
<dbReference type="Pfam" id="PF04921">
    <property type="entry name" value="XAP5"/>
    <property type="match status" value="1"/>
</dbReference>
<proteinExistence type="predicted"/>
<dbReference type="EMBL" id="MBFR01000070">
    <property type="protein sequence ID" value="PVU94922.1"/>
    <property type="molecule type" value="Genomic_DNA"/>
</dbReference>
<dbReference type="OrthoDB" id="1562195at2759"/>
<name>A0A2T9YRG7_9FUNG</name>
<dbReference type="AlphaFoldDB" id="A0A2T9YRG7"/>
<dbReference type="PANTHER" id="PTHR12722">
    <property type="entry name" value="XAP-5 PROTEIN-RELATED"/>
    <property type="match status" value="1"/>
</dbReference>
<evidence type="ECO:0000256" key="1">
    <source>
        <dbReference type="SAM" id="MobiDB-lite"/>
    </source>
</evidence>
<dbReference type="InterPro" id="IPR007005">
    <property type="entry name" value="XAP5"/>
</dbReference>
<reference evidence="3 4" key="1">
    <citation type="journal article" date="2018" name="MBio">
        <title>Comparative Genomics Reveals the Core Gene Toolbox for the Fungus-Insect Symbiosis.</title>
        <authorList>
            <person name="Wang Y."/>
            <person name="Stata M."/>
            <person name="Wang W."/>
            <person name="Stajich J.E."/>
            <person name="White M.M."/>
            <person name="Moncalvo J.M."/>
        </authorList>
    </citation>
    <scope>NUCLEOTIDE SEQUENCE [LARGE SCALE GENOMIC DNA]</scope>
    <source>
        <strain evidence="3 4">SWE-8-4</strain>
    </source>
</reference>
<comment type="caution">
    <text evidence="3">The sequence shown here is derived from an EMBL/GenBank/DDBJ whole genome shotgun (WGS) entry which is preliminary data.</text>
</comment>
<evidence type="ECO:0000313" key="3">
    <source>
        <dbReference type="EMBL" id="PVU94922.1"/>
    </source>
</evidence>
<feature type="compositionally biased region" description="Basic and acidic residues" evidence="1">
    <location>
        <begin position="8"/>
        <end position="36"/>
    </location>
</feature>